<dbReference type="Pfam" id="PF19282">
    <property type="entry name" value="Exportin-T"/>
    <property type="match status" value="1"/>
</dbReference>
<keyword evidence="4 10" id="KW-0963">Cytoplasm</keyword>
<evidence type="ECO:0000256" key="4">
    <source>
        <dbReference type="ARBA" id="ARBA00022490"/>
    </source>
</evidence>
<dbReference type="InterPro" id="IPR013598">
    <property type="entry name" value="Exportin-1/Importin-b-like"/>
</dbReference>
<evidence type="ECO:0000256" key="10">
    <source>
        <dbReference type="RuleBase" id="RU366037"/>
    </source>
</evidence>
<comment type="similarity">
    <text evidence="10">Belongs to the exportin family.</text>
</comment>
<evidence type="ECO:0000256" key="8">
    <source>
        <dbReference type="ARBA" id="ARBA00029784"/>
    </source>
</evidence>
<dbReference type="InterPro" id="IPR016024">
    <property type="entry name" value="ARM-type_fold"/>
</dbReference>
<evidence type="ECO:0000256" key="2">
    <source>
        <dbReference type="ARBA" id="ARBA00018928"/>
    </source>
</evidence>
<dbReference type="GO" id="GO:0005737">
    <property type="term" value="C:cytoplasm"/>
    <property type="evidence" value="ECO:0007669"/>
    <property type="project" value="UniProtKB-SubCell"/>
</dbReference>
<keyword evidence="3 10" id="KW-0813">Transport</keyword>
<keyword evidence="7 10" id="KW-0539">Nucleus</keyword>
<dbReference type="GO" id="GO:0071528">
    <property type="term" value="P:tRNA re-export from nucleus"/>
    <property type="evidence" value="ECO:0007669"/>
    <property type="project" value="UniProtKB-UniRule"/>
</dbReference>
<evidence type="ECO:0000256" key="6">
    <source>
        <dbReference type="ARBA" id="ARBA00022884"/>
    </source>
</evidence>
<reference evidence="14" key="1">
    <citation type="submission" date="2023-08" db="EMBL/GenBank/DDBJ databases">
        <authorList>
            <person name="Audoor S."/>
            <person name="Bilcke G."/>
        </authorList>
    </citation>
    <scope>NUCLEOTIDE SEQUENCE</scope>
</reference>
<dbReference type="PANTHER" id="PTHR15952:SF11">
    <property type="entry name" value="EXPORTIN-T"/>
    <property type="match status" value="1"/>
</dbReference>
<dbReference type="AlphaFoldDB" id="A0AAD2JLH6"/>
<evidence type="ECO:0000256" key="5">
    <source>
        <dbReference type="ARBA" id="ARBA00022555"/>
    </source>
</evidence>
<sequence length="1002" mass="112157">MTPQELEQYVQLAADASNSQNQQQAMSLLFQWVSSSTDTAIADILLGVLKATQKEVVLFYCLTTYHRLSQTTVEQRAAFRQELLSQVMGNGSCWNPVYIRTKVGVLLTSFIQVDFPHAWPNAFNELQDPSLLQAAPDIFLRTLVTLTEEFGKDETEVNTKIKDLLRGFTVNEHQQNQQQQQQPSQPSVSPVQSMSGQLMGTVLPMLGQSLRAATNTSLNTQEALSIALLCLSVIKGMMPWVDLSLCLDETTLSLLFSSLSQSATPDSIVADAGVTAMECLQELISRGMDDDKKIALLVRTGVLEQINATVNLTVVDESPIDVVMEVAKFINLTGLAVVPMFSQQQKQENHPIYVQILELFFRCFAYDDIDVSGAVIPFAGLLVTSHEKEPLQEQVFGQLLNVTYRQMRYPADFQYDHEDDDEAEEEMYRVELRKLNQKFVRAAPEACLQFLCQILSQLPMPLSTAQTPDVEAALRLVYHYCEGVRPPPGLKVVMKNETFRNLLVRLHTSDITFHSHQEVLIMYYDTSVRYYPLLKDQPELLQLLLDALTGNRGLQHPSSRVRSRCCYMLLRLIRSIGKGKAANSSVLLPYVDNAIAGILQLLDTSSGQLRIDDILNLFESIGLLLGKTGLDPAKQQTLLTQVMTPHVRSIERVLEQGQSIAQNPDAHGEMLAGSIAAIAYLSKGFKYPSEGIQMVLVEALRINIAVLEALPFNDDVRNKMYIFVQRMILCLEDKIMPSMPRILSLVIAHCTSEDILDVAQLFNQLCIKYKSNAVPVLDANLLPFLQKCQTLSTMSTAAPTPENGVAPHLRTEQLSIHKLTYASMQHVAAYRAEAIFFSPTNSSNFENILNSMLDGAIHAEDPLMKKTCIMFFKDLLDNWTGGGNQNNDASNHAPVVVTPPPQGFVEGYVRFVVNSLVSGVVASFLEENFNCEDANQWRSVSEFAAILEVLRERLLDLYLQEVLMGKFTNTFRFSQAVVENFRLVSNRKQMETALKNMIKTPR</sequence>
<evidence type="ECO:0000313" key="15">
    <source>
        <dbReference type="Proteomes" id="UP001295423"/>
    </source>
</evidence>
<comment type="function">
    <text evidence="10">tRNA nucleus export receptor which facilitates tRNA translocation across the nuclear pore complex.</text>
</comment>
<name>A0AAD2JLH6_9STRA</name>
<dbReference type="EMBL" id="CAKOGP040002091">
    <property type="protein sequence ID" value="CAJ1961611.1"/>
    <property type="molecule type" value="Genomic_DNA"/>
</dbReference>
<keyword evidence="15" id="KW-1185">Reference proteome</keyword>
<organism evidence="14 15">
    <name type="scientific">Cylindrotheca closterium</name>
    <dbReference type="NCBI Taxonomy" id="2856"/>
    <lineage>
        <taxon>Eukaryota</taxon>
        <taxon>Sar</taxon>
        <taxon>Stramenopiles</taxon>
        <taxon>Ochrophyta</taxon>
        <taxon>Bacillariophyta</taxon>
        <taxon>Bacillariophyceae</taxon>
        <taxon>Bacillariophycidae</taxon>
        <taxon>Bacillariales</taxon>
        <taxon>Bacillariaceae</taxon>
        <taxon>Cylindrotheca</taxon>
    </lineage>
</organism>
<evidence type="ECO:0000256" key="1">
    <source>
        <dbReference type="ARBA" id="ARBA00004496"/>
    </source>
</evidence>
<evidence type="ECO:0000256" key="9">
    <source>
        <dbReference type="ARBA" id="ARBA00032199"/>
    </source>
</evidence>
<gene>
    <name evidence="14" type="ORF">CYCCA115_LOCUS19283</name>
</gene>
<comment type="caution">
    <text evidence="14">The sequence shown here is derived from an EMBL/GenBank/DDBJ whole genome shotgun (WGS) entry which is preliminary data.</text>
</comment>
<dbReference type="InterPro" id="IPR045546">
    <property type="entry name" value="Exportin-T_C"/>
</dbReference>
<feature type="domain" description="Exportin-T C-terminal" evidence="13">
    <location>
        <begin position="353"/>
        <end position="982"/>
    </location>
</feature>
<keyword evidence="5 10" id="KW-0820">tRNA-binding</keyword>
<proteinExistence type="inferred from homology"/>
<dbReference type="PANTHER" id="PTHR15952">
    <property type="entry name" value="EXPORTIN-T/LOS1"/>
    <property type="match status" value="1"/>
</dbReference>
<keyword evidence="6 10" id="KW-0694">RNA-binding</keyword>
<evidence type="ECO:0000259" key="13">
    <source>
        <dbReference type="Pfam" id="PF19282"/>
    </source>
</evidence>
<dbReference type="Proteomes" id="UP001295423">
    <property type="component" value="Unassembled WGS sequence"/>
</dbReference>
<protein>
    <recommendedName>
        <fullName evidence="2 10">Exportin-T</fullName>
    </recommendedName>
    <alternativeName>
        <fullName evidence="8 10">Exportin(tRNA)</fullName>
    </alternativeName>
    <alternativeName>
        <fullName evidence="9 10">tRNA exportin</fullName>
    </alternativeName>
</protein>
<evidence type="ECO:0000256" key="7">
    <source>
        <dbReference type="ARBA" id="ARBA00023242"/>
    </source>
</evidence>
<dbReference type="GO" id="GO:0005643">
    <property type="term" value="C:nuclear pore"/>
    <property type="evidence" value="ECO:0007669"/>
    <property type="project" value="TreeGrafter"/>
</dbReference>
<dbReference type="GO" id="GO:0031267">
    <property type="term" value="F:small GTPase binding"/>
    <property type="evidence" value="ECO:0007669"/>
    <property type="project" value="InterPro"/>
</dbReference>
<feature type="compositionally biased region" description="Low complexity" evidence="11">
    <location>
        <begin position="174"/>
        <end position="193"/>
    </location>
</feature>
<comment type="subcellular location">
    <subcellularLocation>
        <location evidence="1 10">Cytoplasm</location>
    </subcellularLocation>
    <subcellularLocation>
        <location evidence="10">Nucleus</location>
    </subcellularLocation>
    <text evidence="10">Shuttles between the nucleus and the cytoplasm.</text>
</comment>
<dbReference type="InterPro" id="IPR040017">
    <property type="entry name" value="XPOT"/>
</dbReference>
<dbReference type="Pfam" id="PF08389">
    <property type="entry name" value="Xpo1"/>
    <property type="match status" value="1"/>
</dbReference>
<dbReference type="Gene3D" id="1.25.10.10">
    <property type="entry name" value="Leucine-rich Repeat Variant"/>
    <property type="match status" value="1"/>
</dbReference>
<feature type="region of interest" description="Disordered" evidence="11">
    <location>
        <begin position="172"/>
        <end position="193"/>
    </location>
</feature>
<dbReference type="GO" id="GO:0016363">
    <property type="term" value="C:nuclear matrix"/>
    <property type="evidence" value="ECO:0007669"/>
    <property type="project" value="TreeGrafter"/>
</dbReference>
<dbReference type="InterPro" id="IPR011989">
    <property type="entry name" value="ARM-like"/>
</dbReference>
<evidence type="ECO:0000256" key="3">
    <source>
        <dbReference type="ARBA" id="ARBA00022448"/>
    </source>
</evidence>
<dbReference type="SUPFAM" id="SSF48371">
    <property type="entry name" value="ARM repeat"/>
    <property type="match status" value="1"/>
</dbReference>
<evidence type="ECO:0000256" key="11">
    <source>
        <dbReference type="SAM" id="MobiDB-lite"/>
    </source>
</evidence>
<evidence type="ECO:0000313" key="14">
    <source>
        <dbReference type="EMBL" id="CAJ1961611.1"/>
    </source>
</evidence>
<feature type="domain" description="Exportin-1/Importin-beta-like" evidence="12">
    <location>
        <begin position="97"/>
        <end position="166"/>
    </location>
</feature>
<dbReference type="GO" id="GO:0000049">
    <property type="term" value="F:tRNA binding"/>
    <property type="evidence" value="ECO:0007669"/>
    <property type="project" value="UniProtKB-UniRule"/>
</dbReference>
<evidence type="ECO:0000259" key="12">
    <source>
        <dbReference type="Pfam" id="PF08389"/>
    </source>
</evidence>
<accession>A0AAD2JLH6</accession>